<accession>A0A2W2ANV4</accession>
<keyword evidence="4" id="KW-1185">Reference proteome</keyword>
<evidence type="ECO:0008006" key="5">
    <source>
        <dbReference type="Google" id="ProtNLM"/>
    </source>
</evidence>
<name>A0A2W2ANV4_9BACT</name>
<sequence>MRKLCVFLPLLLFGLGGDQRADAQTSSAGKSIVSKNQAQNWIQEDPTGFIENKGQFTDQAGKMNAAVKYLLHMPGLNVQLRPSGFSYDTWVDEKSGERKFHRVDIELDGANVNAVLATGNQLADAENIISDHGRFEGIHSFRTITYRNIYPGIDLEFVAKKGTDKPVEYNFIVHPGADASQIKMKYNSGSDISLKNGMIEMDLAFGKLKEKIPASYTQQDKHSLAVQYKPLNEDANLYAFNVPVYDHSKTLVIDPTPSLAWSTYNGGNGGDVVNSVSADASGNIYIAGTTTSTNLISTIGTFQNIIGGNTDFFLTKFNAAGIRQWGTYIGGSSAESIQTAAISVSGSDVYFTGTTASSGLATTGAFQTAPTGTSSAYLAKFNSSNGTIAWGTYFSGASGANSGGLITNADGSVYLTGYTSSTTGIATSGTFQTTLQGTTDAFVARFEATGSLTWASYLGGNAIENARGVTTDASGNIYVTGLTGSTSGLATTGAFQTTLAGGNDIFLSKINSTGTALLWSTYWGGNGNEFASFVKVDPSGNIAVVGATGTATNNPLVTSNGLASPGAMNTSPLGGRDVLIGKFSPSGSRLWSTYYGGANNDMTVSADLDENGNILIVGDGFTSGPASLTGNPSTNLATNCTYQSAIAGGNEVFISKISNDGNTKLWSTYFGASGDERAFGIKYLGNGNFAIGGTTNSTSGLTSLNVQQTAFGGATDGFLARFNEGTAPSDLAVAASAISPLTQTACVQGIPGTITGNAVTIYNPPTFTSPIFYQWQEATSATGPWTNISGEVYKDLQPLPAATTLYYRRLILVNNGLCDKKTVDSSAVATVTLNTNTAPIAHADGPQWYVCGTGSNTVTLNGSATGGTGIYSSYQWYAGSDLTNPVATTASYTPTVTANTTYTLKVTDNAGCVDVDQVAVVPAIANAGADISMCENSSGIQIGTAGTPDGAVTYSWTSISGDPASSLSCTNCAQPIAHVATTSVYRLTTTVTRKDGTTCNTTDDVTVTFVAAPTGGASFGGTDKTICKGSIVALGSTNDATATYSWSPTAYLSTSTLYNPTFDAGTAVVPCPMTYTVTATKGGCAFTDQVNITVIDASTDQDNQTLTCGAWASGNTHNCSGATYSWQLISGSGVTPTGTQLRNGGADAYLINNGGTNAVYLRTTTLNGVSCNSGQITVAPCTLGNGCPSGTIKLLSPQGCPKVFNTQDLQLYVDGVNASDYDFSWTPAGIMDNATSPVVTITSTTATTVSVTLTNKYTGQVCSVSSIAINDPSWTLPTLNVTNKATCPGTSVLLGEAAAAGYSYSWLPVTGLNLPAIAQPTATLSDSVNYTVTKVDIISGCQVSATVKVNVSSINFDAGADHAVCNGATVTLGTVPGGNYTYSWTPTNAAWTNGTGPTNANPQVLFANTAQTFNVTVTDPATGCQKTDAVTLSGVVATGEYAGIVVDSLCPGGIAPLGKTPVTNATYQWTPTTGLSCATCAQPTVTAENTTQTYYVTVSYPGCSTPVTDSVIVPVHIMPAVTLADQNICPSTATNIGIGGTSNTASLPTAISYSWSPATNMSCVTCASPLANPVAVTNYTVLITYANGCIYNDTVVVTPTVQVSAKPNATICPGGTAVLGSPSQPNITYAWTVISGTTSSLTTPNIAQPTVNPNVTSVYELSATGTGPNAGCTLIDDVQVTVKTLPTFSISGPSAICAGGTATLSVTPTTANTIYQWSPAATVASPTSASTAVNPSAATTYRVTQTDLNSGCSNYQETIVTVSANNLSATGGDLIVCPSTSATMPLTVSPATGNTIVWTPATNLSDAYAQNPVVTPLSSGDYIATVTNNTSNCVDTALVTVTVPTSCLAYDFGDAPLIYEGGNPASHGVNALLKIGTATDAESAPVSALMNALAIGDDDNNVINDEEGIRFLPGVNTGSQTIGMLVNSVFNNTGNPAYLAAWIDFNHDGDFNDAGEQSAVLTIPSSTTATSPLLQFNGFNNGCSVVAGTSYLRVRLTTDTTNGWNKTPLPTGVRADGEVEDYSILITGADFGDAPAIYPAVRALVYPDLNNDGKPDSTGSVWLGNLVDYVGCEYVASATAVTDDNTGLPDEDGLDAGTFMSPNVTQTWNLTVNSQGPVNGVQWGMWIDWDGDGTFDAFYNDSVNTASPVVVPISVISPANSANYVVRVGVRANTAFTAADFTAPITNGEWEDYIAPLNPLAVYLTSFTATKNGNTGLLQWTTDNNTEGEYFKVERSIDGQYWEELGRVNAIKTAGAMTYHLTDNAPVQGRNYYRLRIIATDGSYKLSPVRQLNFGKIPVTISVLPNPAHDIATVAFSEPTSEDLSINLVDGLGQLITTYKIPSGTTRYALPSLAGLARGVYYLDVKGNTTHDHFKLILQ</sequence>
<dbReference type="InterPro" id="IPR010620">
    <property type="entry name" value="SBBP_repeat"/>
</dbReference>
<feature type="domain" description="GEVED" evidence="1">
    <location>
        <begin position="1938"/>
        <end position="2024"/>
    </location>
</feature>
<dbReference type="InterPro" id="IPR057708">
    <property type="entry name" value="DUF7948"/>
</dbReference>
<dbReference type="InterPro" id="IPR026444">
    <property type="entry name" value="Secre_tail"/>
</dbReference>
<dbReference type="PANTHER" id="PTHR35580">
    <property type="entry name" value="CELL SURFACE GLYCOPROTEIN (S-LAYER PROTEIN)-LIKE PROTEIN"/>
    <property type="match status" value="1"/>
</dbReference>
<dbReference type="Pfam" id="PF25778">
    <property type="entry name" value="DUF7948"/>
    <property type="match status" value="1"/>
</dbReference>
<organism evidence="3 4">
    <name type="scientific">Taibaiella soli</name>
    <dbReference type="NCBI Taxonomy" id="1649169"/>
    <lineage>
        <taxon>Bacteria</taxon>
        <taxon>Pseudomonadati</taxon>
        <taxon>Bacteroidota</taxon>
        <taxon>Chitinophagia</taxon>
        <taxon>Chitinophagales</taxon>
        <taxon>Chitinophagaceae</taxon>
        <taxon>Taibaiella</taxon>
    </lineage>
</organism>
<dbReference type="Proteomes" id="UP000248745">
    <property type="component" value="Unassembled WGS sequence"/>
</dbReference>
<dbReference type="Pfam" id="PF06739">
    <property type="entry name" value="SBBP"/>
    <property type="match status" value="1"/>
</dbReference>
<dbReference type="Pfam" id="PF20009">
    <property type="entry name" value="GEVED"/>
    <property type="match status" value="2"/>
</dbReference>
<dbReference type="NCBIfam" id="TIGR04183">
    <property type="entry name" value="Por_Secre_tail"/>
    <property type="match status" value="1"/>
</dbReference>
<dbReference type="InterPro" id="IPR045474">
    <property type="entry name" value="GEVED"/>
</dbReference>
<reference evidence="3 4" key="1">
    <citation type="submission" date="2018-06" db="EMBL/GenBank/DDBJ databases">
        <title>Mucibacter soli gen. nov., sp. nov., a new member of the family Chitinophagaceae producing mucin.</title>
        <authorList>
            <person name="Kim M.-K."/>
            <person name="Park S."/>
            <person name="Kim T.-S."/>
            <person name="Joung Y."/>
            <person name="Han J.-H."/>
            <person name="Kim S.B."/>
        </authorList>
    </citation>
    <scope>NUCLEOTIDE SEQUENCE [LARGE SCALE GENOMIC DNA]</scope>
    <source>
        <strain evidence="3 4">R1-15</strain>
    </source>
</reference>
<evidence type="ECO:0000259" key="2">
    <source>
        <dbReference type="Pfam" id="PF25778"/>
    </source>
</evidence>
<dbReference type="OrthoDB" id="898151at2"/>
<dbReference type="InterPro" id="IPR013783">
    <property type="entry name" value="Ig-like_fold"/>
</dbReference>
<comment type="caution">
    <text evidence="3">The sequence shown here is derived from an EMBL/GenBank/DDBJ whole genome shotgun (WGS) entry which is preliminary data.</text>
</comment>
<proteinExistence type="predicted"/>
<dbReference type="EMBL" id="QKTW01000007">
    <property type="protein sequence ID" value="PZF74050.1"/>
    <property type="molecule type" value="Genomic_DNA"/>
</dbReference>
<gene>
    <name evidence="3" type="ORF">DN068_04985</name>
</gene>
<feature type="domain" description="GEVED" evidence="1">
    <location>
        <begin position="2123"/>
        <end position="2194"/>
    </location>
</feature>
<evidence type="ECO:0000313" key="3">
    <source>
        <dbReference type="EMBL" id="PZF74050.1"/>
    </source>
</evidence>
<dbReference type="InterPro" id="IPR052918">
    <property type="entry name" value="Motility_Chemotaxis_Reg"/>
</dbReference>
<feature type="domain" description="DUF7948" evidence="2">
    <location>
        <begin position="49"/>
        <end position="256"/>
    </location>
</feature>
<dbReference type="PANTHER" id="PTHR35580:SF1">
    <property type="entry name" value="PHYTASE-LIKE DOMAIN-CONTAINING PROTEIN"/>
    <property type="match status" value="1"/>
</dbReference>
<dbReference type="Gene3D" id="2.60.40.10">
    <property type="entry name" value="Immunoglobulins"/>
    <property type="match status" value="3"/>
</dbReference>
<evidence type="ECO:0000313" key="4">
    <source>
        <dbReference type="Proteomes" id="UP000248745"/>
    </source>
</evidence>
<evidence type="ECO:0000259" key="1">
    <source>
        <dbReference type="Pfam" id="PF20009"/>
    </source>
</evidence>
<dbReference type="RefSeq" id="WP_110997792.1">
    <property type="nucleotide sequence ID" value="NZ_QKTW01000007.1"/>
</dbReference>
<protein>
    <recommendedName>
        <fullName evidence="5">Ig-like domain-containing protein</fullName>
    </recommendedName>
</protein>